<evidence type="ECO:0000313" key="2">
    <source>
        <dbReference type="EMBL" id="KAG2377772.1"/>
    </source>
</evidence>
<proteinExistence type="predicted"/>
<feature type="compositionally biased region" description="Basic and acidic residues" evidence="1">
    <location>
        <begin position="105"/>
        <end position="114"/>
    </location>
</feature>
<accession>A0AA88KET7</accession>
<dbReference type="AlphaFoldDB" id="A0AA88KET7"/>
<dbReference type="EMBL" id="PYSW02000036">
    <property type="protein sequence ID" value="KAG2377772.1"/>
    <property type="molecule type" value="Genomic_DNA"/>
</dbReference>
<keyword evidence="3" id="KW-1185">Reference proteome</keyword>
<organism evidence="2 3">
    <name type="scientific">Naegleria lovaniensis</name>
    <name type="common">Amoeba</name>
    <dbReference type="NCBI Taxonomy" id="51637"/>
    <lineage>
        <taxon>Eukaryota</taxon>
        <taxon>Discoba</taxon>
        <taxon>Heterolobosea</taxon>
        <taxon>Tetramitia</taxon>
        <taxon>Eutetramitia</taxon>
        <taxon>Vahlkampfiidae</taxon>
        <taxon>Naegleria</taxon>
    </lineage>
</organism>
<evidence type="ECO:0000313" key="3">
    <source>
        <dbReference type="Proteomes" id="UP000816034"/>
    </source>
</evidence>
<protein>
    <submittedName>
        <fullName evidence="2">Uncharacterized protein</fullName>
    </submittedName>
</protein>
<dbReference type="GeneID" id="68101311"/>
<evidence type="ECO:0000256" key="1">
    <source>
        <dbReference type="SAM" id="MobiDB-lite"/>
    </source>
</evidence>
<dbReference type="RefSeq" id="XP_044545034.1">
    <property type="nucleotide sequence ID" value="XM_044698979.1"/>
</dbReference>
<comment type="caution">
    <text evidence="2">The sequence shown here is derived from an EMBL/GenBank/DDBJ whole genome shotgun (WGS) entry which is preliminary data.</text>
</comment>
<gene>
    <name evidence="2" type="ORF">C9374_008857</name>
</gene>
<feature type="region of interest" description="Disordered" evidence="1">
    <location>
        <begin position="1"/>
        <end position="41"/>
    </location>
</feature>
<sequence length="264" mass="28844">MCPLASSRGSPVVVASNRVSSSPSSSRPQSASSVRSSSSISHHYNQYRNNTSIQSAAVSLSSVLPGGSIINGIPKANFSAGRKTVLNATQEKDKPRKRPNVSNESSKELVNEVRRKARCGTHCNEESKTPPPRLMRKRPQSASVYQPRNVVVDPPDTSGVHRRRLVTPTRERTTTESDPTCDNANEDLNVKSILTFDPSSLSKDDQKKVSDFGKVGKKQNSSMALRSSFEQSSLVNVKVCMILTLICTYFSNCATYNPVITNQL</sequence>
<reference evidence="2 3" key="1">
    <citation type="journal article" date="2018" name="BMC Genomics">
        <title>The genome of Naegleria lovaniensis, the basis for a comparative approach to unravel pathogenicity factors of the human pathogenic amoeba N. fowleri.</title>
        <authorList>
            <person name="Liechti N."/>
            <person name="Schurch N."/>
            <person name="Bruggmann R."/>
            <person name="Wittwer M."/>
        </authorList>
    </citation>
    <scope>NUCLEOTIDE SEQUENCE [LARGE SCALE GENOMIC DNA]</scope>
    <source>
        <strain evidence="2 3">ATCC 30569</strain>
    </source>
</reference>
<dbReference type="Proteomes" id="UP000816034">
    <property type="component" value="Unassembled WGS sequence"/>
</dbReference>
<name>A0AA88KET7_NAELO</name>
<feature type="region of interest" description="Disordered" evidence="1">
    <location>
        <begin position="87"/>
        <end position="161"/>
    </location>
</feature>
<feature type="compositionally biased region" description="Low complexity" evidence="1">
    <location>
        <begin position="10"/>
        <end position="41"/>
    </location>
</feature>